<dbReference type="Proteomes" id="UP000317550">
    <property type="component" value="Chromosome"/>
</dbReference>
<dbReference type="GO" id="GO:0048511">
    <property type="term" value="P:rhythmic process"/>
    <property type="evidence" value="ECO:0007669"/>
    <property type="project" value="InterPro"/>
</dbReference>
<dbReference type="Gene3D" id="3.40.30.10">
    <property type="entry name" value="Glutaredoxin"/>
    <property type="match status" value="1"/>
</dbReference>
<dbReference type="InterPro" id="IPR039022">
    <property type="entry name" value="KaiB-like"/>
</dbReference>
<protein>
    <submittedName>
        <fullName evidence="2">Circadian clock protein KaiB</fullName>
    </submittedName>
</protein>
<dbReference type="PANTHER" id="PTHR41709">
    <property type="entry name" value="KAIB-LIKE PROTEIN 1"/>
    <property type="match status" value="1"/>
</dbReference>
<accession>A0A516SEG6</accession>
<dbReference type="AlphaFoldDB" id="A0A516SEG6"/>
<dbReference type="InterPro" id="IPR011649">
    <property type="entry name" value="KaiB_domain"/>
</dbReference>
<feature type="domain" description="KaiB" evidence="1">
    <location>
        <begin position="10"/>
        <end position="91"/>
    </location>
</feature>
<evidence type="ECO:0000259" key="1">
    <source>
        <dbReference type="SMART" id="SM01248"/>
    </source>
</evidence>
<keyword evidence="3" id="KW-1185">Reference proteome</keyword>
<proteinExistence type="predicted"/>
<organism evidence="2 3">
    <name type="scientific">Chitinimonas arctica</name>
    <dbReference type="NCBI Taxonomy" id="2594795"/>
    <lineage>
        <taxon>Bacteria</taxon>
        <taxon>Pseudomonadati</taxon>
        <taxon>Pseudomonadota</taxon>
        <taxon>Betaproteobacteria</taxon>
        <taxon>Neisseriales</taxon>
        <taxon>Chitinibacteraceae</taxon>
        <taxon>Chitinimonas</taxon>
    </lineage>
</organism>
<dbReference type="RefSeq" id="WP_144277946.1">
    <property type="nucleotide sequence ID" value="NZ_CP041730.1"/>
</dbReference>
<gene>
    <name evidence="2" type="ORF">FNU76_09310</name>
</gene>
<evidence type="ECO:0000313" key="3">
    <source>
        <dbReference type="Proteomes" id="UP000317550"/>
    </source>
</evidence>
<dbReference type="OrthoDB" id="5458519at2"/>
<dbReference type="KEGG" id="cari:FNU76_09310"/>
<dbReference type="PANTHER" id="PTHR41709:SF2">
    <property type="entry name" value="CIRCADIAN CLOCK PROTEIN KAIB2"/>
    <property type="match status" value="1"/>
</dbReference>
<sequence length="97" mass="10957">MNRTDIFQFRLYVAGEAQNSVQARVNLHSLCETHLAKRYEIEVIDVFREQKRALDDSVFMTPTLLKLAPPITRRIVGTLSQTDDVLLALGVDPAFAP</sequence>
<reference evidence="3" key="1">
    <citation type="submission" date="2019-07" db="EMBL/GenBank/DDBJ databases">
        <title>Chitinimonas sp. nov., isolated from Ny-Alesund, arctica soil.</title>
        <authorList>
            <person name="Xu Q."/>
            <person name="Peng F."/>
        </authorList>
    </citation>
    <scope>NUCLEOTIDE SEQUENCE [LARGE SCALE GENOMIC DNA]</scope>
    <source>
        <strain evidence="3">R3-44</strain>
    </source>
</reference>
<dbReference type="Pfam" id="PF07689">
    <property type="entry name" value="KaiB"/>
    <property type="match status" value="1"/>
</dbReference>
<dbReference type="SMART" id="SM01248">
    <property type="entry name" value="KaiB"/>
    <property type="match status" value="1"/>
</dbReference>
<dbReference type="EMBL" id="CP041730">
    <property type="protein sequence ID" value="QDQ26552.1"/>
    <property type="molecule type" value="Genomic_DNA"/>
</dbReference>
<evidence type="ECO:0000313" key="2">
    <source>
        <dbReference type="EMBL" id="QDQ26552.1"/>
    </source>
</evidence>
<dbReference type="SUPFAM" id="SSF52833">
    <property type="entry name" value="Thioredoxin-like"/>
    <property type="match status" value="1"/>
</dbReference>
<name>A0A516SEG6_9NEIS</name>
<dbReference type="InterPro" id="IPR036249">
    <property type="entry name" value="Thioredoxin-like_sf"/>
</dbReference>